<comment type="similarity">
    <text evidence="1">Belongs to the peptidase S10 family.</text>
</comment>
<dbReference type="InterPro" id="IPR001563">
    <property type="entry name" value="Peptidase_S10"/>
</dbReference>
<protein>
    <submittedName>
        <fullName evidence="2">Uncharacterized protein</fullName>
    </submittedName>
</protein>
<dbReference type="Gene3D" id="3.40.50.12670">
    <property type="match status" value="1"/>
</dbReference>
<dbReference type="InterPro" id="IPR029058">
    <property type="entry name" value="AB_hydrolase_fold"/>
</dbReference>
<dbReference type="SUPFAM" id="SSF53474">
    <property type="entry name" value="alpha/beta-Hydrolases"/>
    <property type="match status" value="1"/>
</dbReference>
<sequence>MKFLFSIYVISCYLVKSSNHSSYLDQELSITQSGIVEKRLFLSVLGDSGATVLDLAQHAGYYRIQHTVDARDQTLLEQGIELLVYAGECDLICNWIGNSRWVDAMVWSGQKKFVAASNISFVVGGKKAGVMKNFGPLTFLKVHNDGHMVPMDQPVTALHMPQLWITGKLTPPCKKQ</sequence>
<dbReference type="Proteomes" id="UP001229421">
    <property type="component" value="Unassembled WGS sequence"/>
</dbReference>
<dbReference type="AlphaFoldDB" id="A0AAD8KTA4"/>
<comment type="caution">
    <text evidence="2">The sequence shown here is derived from an EMBL/GenBank/DDBJ whole genome shotgun (WGS) entry which is preliminary data.</text>
</comment>
<evidence type="ECO:0000313" key="3">
    <source>
        <dbReference type="Proteomes" id="UP001229421"/>
    </source>
</evidence>
<dbReference type="Pfam" id="PF00450">
    <property type="entry name" value="Peptidase_S10"/>
    <property type="match status" value="1"/>
</dbReference>
<evidence type="ECO:0000313" key="2">
    <source>
        <dbReference type="EMBL" id="KAK1429155.1"/>
    </source>
</evidence>
<name>A0AAD8KTA4_TARER</name>
<dbReference type="GO" id="GO:0006508">
    <property type="term" value="P:proteolysis"/>
    <property type="evidence" value="ECO:0007669"/>
    <property type="project" value="InterPro"/>
</dbReference>
<dbReference type="GO" id="GO:0004185">
    <property type="term" value="F:serine-type carboxypeptidase activity"/>
    <property type="evidence" value="ECO:0007669"/>
    <property type="project" value="InterPro"/>
</dbReference>
<gene>
    <name evidence="2" type="ORF">QVD17_11358</name>
</gene>
<evidence type="ECO:0000256" key="1">
    <source>
        <dbReference type="ARBA" id="ARBA00009431"/>
    </source>
</evidence>
<proteinExistence type="inferred from homology"/>
<dbReference type="EMBL" id="JAUHHV010000003">
    <property type="protein sequence ID" value="KAK1429155.1"/>
    <property type="molecule type" value="Genomic_DNA"/>
</dbReference>
<organism evidence="2 3">
    <name type="scientific">Tagetes erecta</name>
    <name type="common">African marigold</name>
    <dbReference type="NCBI Taxonomy" id="13708"/>
    <lineage>
        <taxon>Eukaryota</taxon>
        <taxon>Viridiplantae</taxon>
        <taxon>Streptophyta</taxon>
        <taxon>Embryophyta</taxon>
        <taxon>Tracheophyta</taxon>
        <taxon>Spermatophyta</taxon>
        <taxon>Magnoliopsida</taxon>
        <taxon>eudicotyledons</taxon>
        <taxon>Gunneridae</taxon>
        <taxon>Pentapetalae</taxon>
        <taxon>asterids</taxon>
        <taxon>campanulids</taxon>
        <taxon>Asterales</taxon>
        <taxon>Asteraceae</taxon>
        <taxon>Asteroideae</taxon>
        <taxon>Heliantheae alliance</taxon>
        <taxon>Tageteae</taxon>
        <taxon>Tagetes</taxon>
    </lineage>
</organism>
<reference evidence="2" key="1">
    <citation type="journal article" date="2023" name="bioRxiv">
        <title>Improved chromosome-level genome assembly for marigold (Tagetes erecta).</title>
        <authorList>
            <person name="Jiang F."/>
            <person name="Yuan L."/>
            <person name="Wang S."/>
            <person name="Wang H."/>
            <person name="Xu D."/>
            <person name="Wang A."/>
            <person name="Fan W."/>
        </authorList>
    </citation>
    <scope>NUCLEOTIDE SEQUENCE</scope>
    <source>
        <strain evidence="2">WSJ</strain>
        <tissue evidence="2">Leaf</tissue>
    </source>
</reference>
<keyword evidence="3" id="KW-1185">Reference proteome</keyword>
<accession>A0AAD8KTA4</accession>